<sequence length="499" mass="54384">MLRICPSYQRHPQLPGIVIYRVYTQDFSGNWLITEDFSYCIRDIVLSIISTSHSPIEPNETDSVAVITSLIESSGAMQAILSYSTDAMASWTNLTMLSSGNNWTGVIPAQPLRTAVYYVVYIQDFAFNWGTSSLTIYTVGDIVPPIIELNRSPRAPSHLEPVNVISNITDSNTVVSVILSHSIDSGSSWVNSTMDFIGSQWNGTILGYPTGVIVHYLIYAEDALTNQGYTPIVSYEVSDSTTPSIDIIPIQNNQSYMKDIQISTLIEDNSTINQVILSYSTNDGISWLNATMTNSGAEYTSTISGQPLGTTVRYKVYAEDGVGNWGISEEDSYDVIDDIDPLISVETLINIPQETVAIVNATINDASGVMHAVLSYSINNGITWTNVTMINVSEVWTGTISGQPLGTTVRYKVYAEDGVGNWGISEEDSYDVIDDIDPLISVETLINIPQETVAIVNATINDASGVMHAVLSYSINNGITWTNVTMINVSEVSFGSIGL</sequence>
<protein>
    <submittedName>
        <fullName evidence="1">Uncharacterized protein</fullName>
    </submittedName>
</protein>
<reference evidence="1" key="1">
    <citation type="journal article" date="2014" name="Front. Microbiol.">
        <title>High frequency of phylogenetically diverse reductive dehalogenase-homologous genes in deep subseafloor sedimentary metagenomes.</title>
        <authorList>
            <person name="Kawai M."/>
            <person name="Futagami T."/>
            <person name="Toyoda A."/>
            <person name="Takaki Y."/>
            <person name="Nishi S."/>
            <person name="Hori S."/>
            <person name="Arai W."/>
            <person name="Tsubouchi T."/>
            <person name="Morono Y."/>
            <person name="Uchiyama I."/>
            <person name="Ito T."/>
            <person name="Fujiyama A."/>
            <person name="Inagaki F."/>
            <person name="Takami H."/>
        </authorList>
    </citation>
    <scope>NUCLEOTIDE SEQUENCE</scope>
    <source>
        <strain evidence="1">Expedition CK06-06</strain>
    </source>
</reference>
<dbReference type="InterPro" id="IPR036278">
    <property type="entry name" value="Sialidase_sf"/>
</dbReference>
<dbReference type="EMBL" id="BART01006114">
    <property type="protein sequence ID" value="GAG57987.1"/>
    <property type="molecule type" value="Genomic_DNA"/>
</dbReference>
<dbReference type="SUPFAM" id="SSF50939">
    <property type="entry name" value="Sialidases"/>
    <property type="match status" value="1"/>
</dbReference>
<dbReference type="AlphaFoldDB" id="X0ZIS9"/>
<organism evidence="1">
    <name type="scientific">marine sediment metagenome</name>
    <dbReference type="NCBI Taxonomy" id="412755"/>
    <lineage>
        <taxon>unclassified sequences</taxon>
        <taxon>metagenomes</taxon>
        <taxon>ecological metagenomes</taxon>
    </lineage>
</organism>
<name>X0ZIS9_9ZZZZ</name>
<proteinExistence type="predicted"/>
<comment type="caution">
    <text evidence="1">The sequence shown here is derived from an EMBL/GenBank/DDBJ whole genome shotgun (WGS) entry which is preliminary data.</text>
</comment>
<gene>
    <name evidence="1" type="ORF">S01H4_13908</name>
</gene>
<evidence type="ECO:0000313" key="1">
    <source>
        <dbReference type="EMBL" id="GAG57987.1"/>
    </source>
</evidence>
<accession>X0ZIS9</accession>